<feature type="domain" description="EamA" evidence="3">
    <location>
        <begin position="18"/>
        <end position="151"/>
    </location>
</feature>
<feature type="transmembrane region" description="Helical" evidence="2">
    <location>
        <begin position="219"/>
        <end position="236"/>
    </location>
</feature>
<dbReference type="InterPro" id="IPR000620">
    <property type="entry name" value="EamA_dom"/>
</dbReference>
<reference evidence="5" key="1">
    <citation type="journal article" date="2014" name="FEMS Microbiol. Lett.">
        <title>Draft Genomic DNA Sequence of the Facultatively Methylotrophic Bacterium Acidomonas methanolica type strain MB58.</title>
        <authorList>
            <person name="Higashiura N."/>
            <person name="Hadano H."/>
            <person name="Hirakawa H."/>
            <person name="Matsutani M."/>
            <person name="Takabe S."/>
            <person name="Matsushita K."/>
            <person name="Azuma Y."/>
        </authorList>
    </citation>
    <scope>NUCLEOTIDE SEQUENCE [LARGE SCALE GENOMIC DNA]</scope>
    <source>
        <strain evidence="5">MB58</strain>
    </source>
</reference>
<feature type="transmembrane region" description="Helical" evidence="2">
    <location>
        <begin position="273"/>
        <end position="291"/>
    </location>
</feature>
<organism evidence="4 5">
    <name type="scientific">Acidomonas methanolica NBRC 104435</name>
    <dbReference type="NCBI Taxonomy" id="1231351"/>
    <lineage>
        <taxon>Bacteria</taxon>
        <taxon>Pseudomonadati</taxon>
        <taxon>Pseudomonadota</taxon>
        <taxon>Alphaproteobacteria</taxon>
        <taxon>Acetobacterales</taxon>
        <taxon>Acetobacteraceae</taxon>
        <taxon>Acidomonas</taxon>
    </lineage>
</organism>
<keyword evidence="2" id="KW-0812">Transmembrane</keyword>
<feature type="transmembrane region" description="Helical" evidence="2">
    <location>
        <begin position="191"/>
        <end position="213"/>
    </location>
</feature>
<feature type="transmembrane region" description="Helical" evidence="2">
    <location>
        <begin position="47"/>
        <end position="64"/>
    </location>
</feature>
<feature type="transmembrane region" description="Helical" evidence="2">
    <location>
        <begin position="138"/>
        <end position="155"/>
    </location>
</feature>
<feature type="domain" description="EamA" evidence="3">
    <location>
        <begin position="194"/>
        <end position="289"/>
    </location>
</feature>
<dbReference type="EMBL" id="BAND01000098">
    <property type="protein sequence ID" value="GAJ30035.1"/>
    <property type="molecule type" value="Genomic_DNA"/>
</dbReference>
<feature type="region of interest" description="Disordered" evidence="1">
    <location>
        <begin position="301"/>
        <end position="325"/>
    </location>
</feature>
<dbReference type="SUPFAM" id="SSF103481">
    <property type="entry name" value="Multidrug resistance efflux transporter EmrE"/>
    <property type="match status" value="2"/>
</dbReference>
<reference evidence="4 5" key="2">
    <citation type="journal article" date="2014" name="FEMS Microbiol. Lett.">
        <title>Draft genomic DNA sequence of the facultatively methylotrophic bacterium Acidomonas methanolica type strain MB58.</title>
        <authorList>
            <person name="Higashiura N."/>
            <person name="Hadano H."/>
            <person name="Hirakawa H."/>
            <person name="Matsutani M."/>
            <person name="Takabe S."/>
            <person name="Matsushita K."/>
            <person name="Azuma Y."/>
        </authorList>
    </citation>
    <scope>NUCLEOTIDE SEQUENCE [LARGE SCALE GENOMIC DNA]</scope>
    <source>
        <strain evidence="4 5">MB58</strain>
    </source>
</reference>
<feature type="transmembrane region" description="Helical" evidence="2">
    <location>
        <begin position="85"/>
        <end position="104"/>
    </location>
</feature>
<gene>
    <name evidence="4" type="ORF">Amme_099_020</name>
</gene>
<dbReference type="PANTHER" id="PTHR22911:SF135">
    <property type="entry name" value="BLR4310 PROTEIN"/>
    <property type="match status" value="1"/>
</dbReference>
<evidence type="ECO:0000256" key="1">
    <source>
        <dbReference type="SAM" id="MobiDB-lite"/>
    </source>
</evidence>
<feature type="transmembrane region" description="Helical" evidence="2">
    <location>
        <begin position="110"/>
        <end position="129"/>
    </location>
</feature>
<evidence type="ECO:0000313" key="4">
    <source>
        <dbReference type="EMBL" id="GAJ30035.1"/>
    </source>
</evidence>
<keyword evidence="2" id="KW-0472">Membrane</keyword>
<sequence length="325" mass="34246">MSTDLPGGSAAGHEHAVRGVLFAFAAFAAFSFSDASVKLVHGALPPYESAFFGAVFALLVLPLLRKPGEPWHDILATNNRLLWTVRFLGYPMGVAGSVIAFTHLTMAEAFTLIFLQPIFVTLMSVAFLGERIFWPRKLAVLLGFIGVLVVLRPGLRPLSIGHFGAALAGLGGAIQVVSFRASGPTEKRLPLFGAGILGALLLCGLASIPVFRLPTGKELLYLSSYGLLAAAANMLLMRAARDAPAAQIGPTQYSQMIWAILIGYVVFGDVVDTPTIIGMVLIVASGLITLLRERKVGTTLPPPVGRPSAAASSLMEDTPDLPAAS</sequence>
<dbReference type="GO" id="GO:0016020">
    <property type="term" value="C:membrane"/>
    <property type="evidence" value="ECO:0007669"/>
    <property type="project" value="InterPro"/>
</dbReference>
<accession>A0A023D8I6</accession>
<dbReference type="Proteomes" id="UP000019760">
    <property type="component" value="Unassembled WGS sequence"/>
</dbReference>
<dbReference type="PANTHER" id="PTHR22911">
    <property type="entry name" value="ACYL-MALONYL CONDENSING ENZYME-RELATED"/>
    <property type="match status" value="1"/>
</dbReference>
<evidence type="ECO:0000313" key="5">
    <source>
        <dbReference type="Proteomes" id="UP000019760"/>
    </source>
</evidence>
<dbReference type="Pfam" id="PF00892">
    <property type="entry name" value="EamA"/>
    <property type="match status" value="2"/>
</dbReference>
<dbReference type="AlphaFoldDB" id="A0A023D8I6"/>
<name>A0A023D8I6_ACIMT</name>
<evidence type="ECO:0000256" key="2">
    <source>
        <dbReference type="SAM" id="Phobius"/>
    </source>
</evidence>
<dbReference type="InterPro" id="IPR037185">
    <property type="entry name" value="EmrE-like"/>
</dbReference>
<evidence type="ECO:0000259" key="3">
    <source>
        <dbReference type="Pfam" id="PF00892"/>
    </source>
</evidence>
<proteinExistence type="predicted"/>
<feature type="transmembrane region" description="Helical" evidence="2">
    <location>
        <begin position="20"/>
        <end position="41"/>
    </location>
</feature>
<keyword evidence="5" id="KW-1185">Reference proteome</keyword>
<feature type="transmembrane region" description="Helical" evidence="2">
    <location>
        <begin position="161"/>
        <end position="179"/>
    </location>
</feature>
<protein>
    <submittedName>
        <fullName evidence="4">Drug/metabolite transporter integral membrane protein</fullName>
    </submittedName>
</protein>
<comment type="caution">
    <text evidence="4">The sequence shown here is derived from an EMBL/GenBank/DDBJ whole genome shotgun (WGS) entry which is preliminary data.</text>
</comment>
<dbReference type="RefSeq" id="WP_239641723.1">
    <property type="nucleotide sequence ID" value="NZ_BAND01000098.1"/>
</dbReference>
<keyword evidence="2" id="KW-1133">Transmembrane helix</keyword>